<evidence type="ECO:0000313" key="2">
    <source>
        <dbReference type="EMBL" id="SDY29028.1"/>
    </source>
</evidence>
<proteinExistence type="predicted"/>
<accession>A0A1H3IPJ1</accession>
<protein>
    <recommendedName>
        <fullName evidence="4">SseB protein N-terminal domain-containing protein</fullName>
    </recommendedName>
</protein>
<keyword evidence="3" id="KW-1185">Reference proteome</keyword>
<dbReference type="EMBL" id="FNOK01000023">
    <property type="protein sequence ID" value="SDY29028.1"/>
    <property type="molecule type" value="Genomic_DNA"/>
</dbReference>
<evidence type="ECO:0000313" key="3">
    <source>
        <dbReference type="Proteomes" id="UP000199529"/>
    </source>
</evidence>
<sequence>MTSDHPTPEEGEAPAGPSEETPAGPDQEAWALVIDPAWQPESDEEEPPPEAVLGSWRIGADGTVSAFQANPDYLPSREDSATDPVDAVLQLVVRGDYRSEALLEAMRDALLLIALDDDGNAVVTLSPDKVPSVLVATSPVHARRVDVPTWQEITAKALADSLPDEGVDVLLNPGAPTSMRVLASALKHAMADAGTGEPDAGGTLPEPPAEQR</sequence>
<gene>
    <name evidence="2" type="ORF">SAMN05216215_102361</name>
</gene>
<name>A0A1H3IPJ1_9PSEU</name>
<dbReference type="Proteomes" id="UP000199529">
    <property type="component" value="Unassembled WGS sequence"/>
</dbReference>
<dbReference type="AlphaFoldDB" id="A0A1H3IPJ1"/>
<organism evidence="2 3">
    <name type="scientific">Saccharopolyspora shandongensis</name>
    <dbReference type="NCBI Taxonomy" id="418495"/>
    <lineage>
        <taxon>Bacteria</taxon>
        <taxon>Bacillati</taxon>
        <taxon>Actinomycetota</taxon>
        <taxon>Actinomycetes</taxon>
        <taxon>Pseudonocardiales</taxon>
        <taxon>Pseudonocardiaceae</taxon>
        <taxon>Saccharopolyspora</taxon>
    </lineage>
</organism>
<feature type="compositionally biased region" description="Low complexity" evidence="1">
    <location>
        <begin position="13"/>
        <end position="25"/>
    </location>
</feature>
<dbReference type="NCBIfam" id="NF033532">
    <property type="entry name" value="lone7para_assoc"/>
    <property type="match status" value="1"/>
</dbReference>
<dbReference type="STRING" id="418495.SAMN05216215_102361"/>
<feature type="region of interest" description="Disordered" evidence="1">
    <location>
        <begin position="35"/>
        <end position="54"/>
    </location>
</feature>
<reference evidence="3" key="1">
    <citation type="submission" date="2016-10" db="EMBL/GenBank/DDBJ databases">
        <authorList>
            <person name="Varghese N."/>
            <person name="Submissions S."/>
        </authorList>
    </citation>
    <scope>NUCLEOTIDE SEQUENCE [LARGE SCALE GENOMIC DNA]</scope>
    <source>
        <strain evidence="3">CGMCC 4.3530</strain>
    </source>
</reference>
<evidence type="ECO:0000256" key="1">
    <source>
        <dbReference type="SAM" id="MobiDB-lite"/>
    </source>
</evidence>
<evidence type="ECO:0008006" key="4">
    <source>
        <dbReference type="Google" id="ProtNLM"/>
    </source>
</evidence>
<feature type="region of interest" description="Disordered" evidence="1">
    <location>
        <begin position="190"/>
        <end position="212"/>
    </location>
</feature>
<dbReference type="InterPro" id="IPR047659">
    <property type="entry name" value="T7SS_assoc"/>
</dbReference>
<feature type="region of interest" description="Disordered" evidence="1">
    <location>
        <begin position="1"/>
        <end position="29"/>
    </location>
</feature>
<dbReference type="RefSeq" id="WP_177226654.1">
    <property type="nucleotide sequence ID" value="NZ_FNOK01000023.1"/>
</dbReference>